<feature type="site" description="Transition state stabilizer" evidence="17">
    <location>
        <position position="393"/>
    </location>
</feature>
<dbReference type="InterPro" id="IPR013783">
    <property type="entry name" value="Ig-like_fold"/>
</dbReference>
<evidence type="ECO:0000256" key="3">
    <source>
        <dbReference type="ARBA" id="ARBA00008061"/>
    </source>
</evidence>
<dbReference type="Pfam" id="PF00128">
    <property type="entry name" value="Alpha-amylase"/>
    <property type="match status" value="1"/>
</dbReference>
<dbReference type="GO" id="GO:0033942">
    <property type="term" value="F:4-alpha-D-(1-&gt;4)-alpha-D-glucanotrehalose trehalohydrolase activity"/>
    <property type="evidence" value="ECO:0007669"/>
    <property type="project" value="UniProtKB-EC"/>
</dbReference>
<dbReference type="CDD" id="cd02853">
    <property type="entry name" value="E_set_MTHase_like_N"/>
    <property type="match status" value="1"/>
</dbReference>
<dbReference type="Proteomes" id="UP000254968">
    <property type="component" value="Unassembled WGS sequence"/>
</dbReference>
<dbReference type="InterPro" id="IPR006047">
    <property type="entry name" value="GH13_cat_dom"/>
</dbReference>
<dbReference type="SUPFAM" id="SSF81296">
    <property type="entry name" value="E set domains"/>
    <property type="match status" value="1"/>
</dbReference>
<evidence type="ECO:0000256" key="14">
    <source>
        <dbReference type="PIRNR" id="PIRNR006337"/>
    </source>
</evidence>
<evidence type="ECO:0000256" key="10">
    <source>
        <dbReference type="ARBA" id="ARBA00032057"/>
    </source>
</evidence>
<evidence type="ECO:0000256" key="4">
    <source>
        <dbReference type="ARBA" id="ARBA00012268"/>
    </source>
</evidence>
<dbReference type="Pfam" id="PF02922">
    <property type="entry name" value="CBM_48"/>
    <property type="match status" value="1"/>
</dbReference>
<comment type="pathway">
    <text evidence="2 14">Glycan biosynthesis; trehalose biosynthesis.</text>
</comment>
<evidence type="ECO:0000256" key="16">
    <source>
        <dbReference type="PIRSR" id="PIRSR006337-2"/>
    </source>
</evidence>
<sequence length="606" mass="70326">MDRKITRTLGANLNPDGSCTFRVWAPFAEQMQIKLGVMPEEMACLNMHKGSDDYYELTVPNIKEGTRYYYYFANKLLPDLASDYQPEGILGPTEIISKRKFEPWKVIALADYIIYELHVGTFSAEGTFAGIIPYLPELKALGITAIELMPIAQFPGGRNWGYDGVLPFAVQNTYGGPQALKQLVDACHELELAVILDVVYNHLGPEGNFFTEFGPYLTDKYLTPWGKTLNFDDYYSHHVRRYFIENALHWFSEYGIDALRLDALHAIVDTSAYPFLEELADRVSELSEALGQQFYLIAESSANDPRLIRTKDDYGFGLHAQWNDDFHHALHTLLTKEQDTYYQDYGDIKHFLKAYKEGYVYTGEYSPFRKQPHGVSAQLIPAERFVVFMQNHDHIGNRPTGDRLTQLLSPAQLRFGAALLFFAPYIPLIFMGEEYGEVAPFQYFISHTDEQLIEAVRRGRRDEFSFREDVVVPDPYDERTYQSSKLNHALKKENEHQLMWRYYQSLMQIRRSHPALCELNKNNLSFDLFNNDKLWLIKRTNRQHELLLVANFSPEMLDYKEYLNTQDLTLLLDSYDYEPVKQENEQVHAHLQPFGVLLFERITESD</sequence>
<comment type="similarity">
    <text evidence="3 14">Belongs to the glycosyl hydrolase 13 family.</text>
</comment>
<evidence type="ECO:0000313" key="19">
    <source>
        <dbReference type="EMBL" id="STX27857.1"/>
    </source>
</evidence>
<organism evidence="19 20">
    <name type="scientific">Legionella beliardensis</name>
    <dbReference type="NCBI Taxonomy" id="91822"/>
    <lineage>
        <taxon>Bacteria</taxon>
        <taxon>Pseudomonadati</taxon>
        <taxon>Pseudomonadota</taxon>
        <taxon>Gammaproteobacteria</taxon>
        <taxon>Legionellales</taxon>
        <taxon>Legionellaceae</taxon>
        <taxon>Legionella</taxon>
    </lineage>
</organism>
<keyword evidence="8" id="KW-0119">Carbohydrate metabolism</keyword>
<reference evidence="19 20" key="1">
    <citation type="submission" date="2018-06" db="EMBL/GenBank/DDBJ databases">
        <authorList>
            <consortium name="Pathogen Informatics"/>
            <person name="Doyle S."/>
        </authorList>
    </citation>
    <scope>NUCLEOTIDE SEQUENCE [LARGE SCALE GENOMIC DNA]</scope>
    <source>
        <strain evidence="19 20">NCTC13315</strain>
    </source>
</reference>
<evidence type="ECO:0000256" key="13">
    <source>
        <dbReference type="NCBIfam" id="TIGR02402"/>
    </source>
</evidence>
<dbReference type="InterPro" id="IPR012768">
    <property type="entry name" value="Trehalose_TreZ"/>
</dbReference>
<dbReference type="PANTHER" id="PTHR43651:SF11">
    <property type="entry name" value="MALTO-OLIGOSYLTREHALOSE TREHALOHYDROLASE"/>
    <property type="match status" value="1"/>
</dbReference>
<dbReference type="InterPro" id="IPR017853">
    <property type="entry name" value="GH"/>
</dbReference>
<dbReference type="EMBL" id="UGNV01000001">
    <property type="protein sequence ID" value="STX27857.1"/>
    <property type="molecule type" value="Genomic_DNA"/>
</dbReference>
<dbReference type="OrthoDB" id="9800174at2"/>
<feature type="binding site" evidence="16">
    <location>
        <begin position="324"/>
        <end position="328"/>
    </location>
    <ligand>
        <name>substrate</name>
    </ligand>
</feature>
<evidence type="ECO:0000313" key="20">
    <source>
        <dbReference type="Proteomes" id="UP000254968"/>
    </source>
</evidence>
<dbReference type="InterPro" id="IPR004193">
    <property type="entry name" value="Glyco_hydro_13_N"/>
</dbReference>
<evidence type="ECO:0000256" key="11">
    <source>
        <dbReference type="ARBA" id="ARBA00033284"/>
    </source>
</evidence>
<dbReference type="SMART" id="SM00642">
    <property type="entry name" value="Aamy"/>
    <property type="match status" value="1"/>
</dbReference>
<evidence type="ECO:0000256" key="9">
    <source>
        <dbReference type="ARBA" id="ARBA00023295"/>
    </source>
</evidence>
<dbReference type="AlphaFoldDB" id="A0A378HY76"/>
<evidence type="ECO:0000256" key="1">
    <source>
        <dbReference type="ARBA" id="ARBA00004496"/>
    </source>
</evidence>
<keyword evidence="6" id="KW-0963">Cytoplasm</keyword>
<protein>
    <recommendedName>
        <fullName evidence="5 13">Malto-oligosyltrehalose trehalohydrolase</fullName>
        <shortName evidence="14">MTHase</shortName>
        <ecNumber evidence="4 13">3.2.1.141</ecNumber>
    </recommendedName>
    <alternativeName>
        <fullName evidence="11 14">4-alpha-D-((1-&gt;4)-alpha-D-glucano)trehalose trehalohydrolase</fullName>
    </alternativeName>
    <alternativeName>
        <fullName evidence="10 14">Maltooligosyl trehalose trehalohydrolase</fullName>
    </alternativeName>
</protein>
<evidence type="ECO:0000256" key="17">
    <source>
        <dbReference type="PIRSR" id="PIRSR006337-3"/>
    </source>
</evidence>
<feature type="active site" description="Nucleophile" evidence="15">
    <location>
        <position position="262"/>
    </location>
</feature>
<dbReference type="InterPro" id="IPR044901">
    <property type="entry name" value="Trehalose_TreZ_E-set_sf"/>
</dbReference>
<keyword evidence="7 14" id="KW-0378">Hydrolase</keyword>
<dbReference type="PIRSF" id="PIRSF006337">
    <property type="entry name" value="Trehalose_TreZ"/>
    <property type="match status" value="1"/>
</dbReference>
<evidence type="ECO:0000256" key="15">
    <source>
        <dbReference type="PIRSR" id="PIRSR006337-1"/>
    </source>
</evidence>
<evidence type="ECO:0000256" key="2">
    <source>
        <dbReference type="ARBA" id="ARBA00005199"/>
    </source>
</evidence>
<dbReference type="GO" id="GO:0005737">
    <property type="term" value="C:cytoplasm"/>
    <property type="evidence" value="ECO:0007669"/>
    <property type="project" value="UniProtKB-SubCell"/>
</dbReference>
<comment type="subcellular location">
    <subcellularLocation>
        <location evidence="1 15">Cytoplasm</location>
    </subcellularLocation>
</comment>
<dbReference type="CDD" id="cd11325">
    <property type="entry name" value="AmyAc_GTHase"/>
    <property type="match status" value="1"/>
</dbReference>
<dbReference type="Gene3D" id="3.20.20.80">
    <property type="entry name" value="Glycosidases"/>
    <property type="match status" value="1"/>
</dbReference>
<feature type="binding site" evidence="16">
    <location>
        <begin position="260"/>
        <end position="265"/>
    </location>
    <ligand>
        <name>substrate</name>
    </ligand>
</feature>
<dbReference type="Gene3D" id="2.60.40.10">
    <property type="entry name" value="Immunoglobulins"/>
    <property type="match status" value="1"/>
</dbReference>
<name>A0A378HY76_9GAMM</name>
<feature type="active site" description="Proton donor" evidence="15">
    <location>
        <position position="299"/>
    </location>
</feature>
<keyword evidence="20" id="KW-1185">Reference proteome</keyword>
<feature type="binding site" evidence="16">
    <location>
        <begin position="392"/>
        <end position="397"/>
    </location>
    <ligand>
        <name>substrate</name>
    </ligand>
</feature>
<gene>
    <name evidence="19" type="primary">treZ_1</name>
    <name evidence="19" type="ORF">NCTC13315_00378</name>
</gene>
<evidence type="ECO:0000256" key="6">
    <source>
        <dbReference type="ARBA" id="ARBA00022490"/>
    </source>
</evidence>
<evidence type="ECO:0000256" key="7">
    <source>
        <dbReference type="ARBA" id="ARBA00022801"/>
    </source>
</evidence>
<feature type="domain" description="Glycosyl hydrolase family 13 catalytic" evidence="18">
    <location>
        <begin position="116"/>
        <end position="460"/>
    </location>
</feature>
<accession>A0A378HY76</accession>
<dbReference type="SUPFAM" id="SSF51011">
    <property type="entry name" value="Glycosyl hydrolase domain"/>
    <property type="match status" value="1"/>
</dbReference>
<dbReference type="NCBIfam" id="TIGR02402">
    <property type="entry name" value="trehalose_TreZ"/>
    <property type="match status" value="1"/>
</dbReference>
<evidence type="ECO:0000259" key="18">
    <source>
        <dbReference type="SMART" id="SM00642"/>
    </source>
</evidence>
<dbReference type="InterPro" id="IPR014756">
    <property type="entry name" value="Ig_E-set"/>
</dbReference>
<dbReference type="GO" id="GO:0005992">
    <property type="term" value="P:trehalose biosynthetic process"/>
    <property type="evidence" value="ECO:0007669"/>
    <property type="project" value="UniProtKB-UniRule"/>
</dbReference>
<dbReference type="PANTHER" id="PTHR43651">
    <property type="entry name" value="1,4-ALPHA-GLUCAN-BRANCHING ENZYME"/>
    <property type="match status" value="1"/>
</dbReference>
<dbReference type="SUPFAM" id="SSF51445">
    <property type="entry name" value="(Trans)glycosidases"/>
    <property type="match status" value="1"/>
</dbReference>
<evidence type="ECO:0000256" key="12">
    <source>
        <dbReference type="ARBA" id="ARBA00034013"/>
    </source>
</evidence>
<keyword evidence="9 14" id="KW-0326">Glycosidase</keyword>
<evidence type="ECO:0000256" key="8">
    <source>
        <dbReference type="ARBA" id="ARBA00023277"/>
    </source>
</evidence>
<comment type="catalytic activity">
    <reaction evidence="12 14">
        <text>hydrolysis of (1-&gt;4)-alpha-D-glucosidic linkage in 4-alpha-D-[(1-&gt;4)-alpha-D-glucanosyl]n trehalose to yield trehalose and (1-&gt;4)-alpha-D-glucan.</text>
        <dbReference type="EC" id="3.2.1.141"/>
    </reaction>
</comment>
<dbReference type="RefSeq" id="WP_115301646.1">
    <property type="nucleotide sequence ID" value="NZ_CAAAHO010000006.1"/>
</dbReference>
<evidence type="ECO:0000256" key="5">
    <source>
        <dbReference type="ARBA" id="ARBA00015938"/>
    </source>
</evidence>
<dbReference type="UniPathway" id="UPA00299"/>
<dbReference type="Gene3D" id="1.10.10.760">
    <property type="entry name" value="E-set domains of sugar-utilizing enzymes"/>
    <property type="match status" value="1"/>
</dbReference>
<proteinExistence type="inferred from homology"/>
<dbReference type="EC" id="3.2.1.141" evidence="4 13"/>